<dbReference type="RefSeq" id="WP_374037591.1">
    <property type="nucleotide sequence ID" value="NZ_CP169082.1"/>
</dbReference>
<organism evidence="1 2">
    <name type="scientific">Brevundimonas staleyi</name>
    <dbReference type="NCBI Taxonomy" id="74326"/>
    <lineage>
        <taxon>Bacteria</taxon>
        <taxon>Pseudomonadati</taxon>
        <taxon>Pseudomonadota</taxon>
        <taxon>Alphaproteobacteria</taxon>
        <taxon>Caulobacterales</taxon>
        <taxon>Caulobacteraceae</taxon>
        <taxon>Brevundimonas</taxon>
    </lineage>
</organism>
<dbReference type="Proteomes" id="UP001596152">
    <property type="component" value="Unassembled WGS sequence"/>
</dbReference>
<dbReference type="Gene3D" id="1.10.10.10">
    <property type="entry name" value="Winged helix-like DNA-binding domain superfamily/Winged helix DNA-binding domain"/>
    <property type="match status" value="1"/>
</dbReference>
<dbReference type="InterPro" id="IPR036388">
    <property type="entry name" value="WH-like_DNA-bd_sf"/>
</dbReference>
<dbReference type="InterPro" id="IPR036390">
    <property type="entry name" value="WH_DNA-bd_sf"/>
</dbReference>
<accession>A0ABW0FS60</accession>
<keyword evidence="2" id="KW-1185">Reference proteome</keyword>
<sequence length="275" mass="30139">MTDTASLPPVHRRPGFAEAMRNSTHAPLALLDRDPGFYRCIGDIPTYAMGVLALHLHATDRLHHRGLREAARDLFSAGRASAILKRMQTAGLIVPLDDFRQGRQRRYGPAPEMVRAFRAGYLIELNSLAALDPRVGPMVETFEASDVFARIVGFLAIRHLAAPALDQELIEPLGGVGRRSMGLFLAYSLAETAFRAGRTRAEGTVEVNLSALARRLGISRTHSRRILTMLQEAGLVEEGETPNSLILTPAFADAYELYFLGMFSILLAAVGCWEG</sequence>
<name>A0ABW0FS60_9CAUL</name>
<dbReference type="SUPFAM" id="SSF46785">
    <property type="entry name" value="Winged helix' DNA-binding domain"/>
    <property type="match status" value="1"/>
</dbReference>
<evidence type="ECO:0000313" key="2">
    <source>
        <dbReference type="Proteomes" id="UP001596152"/>
    </source>
</evidence>
<protein>
    <recommendedName>
        <fullName evidence="3">MarR family transcriptional regulator</fullName>
    </recommendedName>
</protein>
<proteinExistence type="predicted"/>
<evidence type="ECO:0000313" key="1">
    <source>
        <dbReference type="EMBL" id="MFC5344272.1"/>
    </source>
</evidence>
<comment type="caution">
    <text evidence="1">The sequence shown here is derived from an EMBL/GenBank/DDBJ whole genome shotgun (WGS) entry which is preliminary data.</text>
</comment>
<gene>
    <name evidence="1" type="ORF">ACFPIE_10120</name>
</gene>
<evidence type="ECO:0008006" key="3">
    <source>
        <dbReference type="Google" id="ProtNLM"/>
    </source>
</evidence>
<dbReference type="EMBL" id="JBHSLF010000019">
    <property type="protein sequence ID" value="MFC5344272.1"/>
    <property type="molecule type" value="Genomic_DNA"/>
</dbReference>
<reference evidence="2" key="1">
    <citation type="journal article" date="2019" name="Int. J. Syst. Evol. Microbiol.">
        <title>The Global Catalogue of Microorganisms (GCM) 10K type strain sequencing project: providing services to taxonomists for standard genome sequencing and annotation.</title>
        <authorList>
            <consortium name="The Broad Institute Genomics Platform"/>
            <consortium name="The Broad Institute Genome Sequencing Center for Infectious Disease"/>
            <person name="Wu L."/>
            <person name="Ma J."/>
        </authorList>
    </citation>
    <scope>NUCLEOTIDE SEQUENCE [LARGE SCALE GENOMIC DNA]</scope>
    <source>
        <strain evidence="2">JCM 12125</strain>
    </source>
</reference>